<sequence>MRPTSSAWEGSGPVTSITPDSTLFYVGPSKCSVFNTETSWSRSMTSGLTPIYLNFSLFLSLSHSDPIGSSATRLSLGQPRNKLLC</sequence>
<keyword evidence="2" id="KW-1185">Reference proteome</keyword>
<accession>A0AAV6YA40</accession>
<organism evidence="1 2">
    <name type="scientific">Engystomops pustulosus</name>
    <name type="common">Tungara frog</name>
    <name type="synonym">Physalaemus pustulosus</name>
    <dbReference type="NCBI Taxonomy" id="76066"/>
    <lineage>
        <taxon>Eukaryota</taxon>
        <taxon>Metazoa</taxon>
        <taxon>Chordata</taxon>
        <taxon>Craniata</taxon>
        <taxon>Vertebrata</taxon>
        <taxon>Euteleostomi</taxon>
        <taxon>Amphibia</taxon>
        <taxon>Batrachia</taxon>
        <taxon>Anura</taxon>
        <taxon>Neobatrachia</taxon>
        <taxon>Hyloidea</taxon>
        <taxon>Leptodactylidae</taxon>
        <taxon>Leiuperinae</taxon>
        <taxon>Engystomops</taxon>
    </lineage>
</organism>
<protein>
    <submittedName>
        <fullName evidence="1">Uncharacterized protein</fullName>
    </submittedName>
</protein>
<dbReference type="EMBL" id="WNYA01104230">
    <property type="protein sequence ID" value="KAG8534484.1"/>
    <property type="molecule type" value="Genomic_DNA"/>
</dbReference>
<comment type="caution">
    <text evidence="1">The sequence shown here is derived from an EMBL/GenBank/DDBJ whole genome shotgun (WGS) entry which is preliminary data.</text>
</comment>
<gene>
    <name evidence="1" type="ORF">GDO81_019384</name>
</gene>
<proteinExistence type="predicted"/>
<evidence type="ECO:0000313" key="1">
    <source>
        <dbReference type="EMBL" id="KAG8534484.1"/>
    </source>
</evidence>
<dbReference type="AlphaFoldDB" id="A0AAV6YA40"/>
<evidence type="ECO:0000313" key="2">
    <source>
        <dbReference type="Proteomes" id="UP000824782"/>
    </source>
</evidence>
<dbReference type="Proteomes" id="UP000824782">
    <property type="component" value="Unassembled WGS sequence"/>
</dbReference>
<name>A0AAV6YA40_ENGPU</name>
<reference evidence="1" key="1">
    <citation type="thesis" date="2020" institute="ProQuest LLC" country="789 East Eisenhower Parkway, Ann Arbor, MI, USA">
        <title>Comparative Genomics and Chromosome Evolution.</title>
        <authorList>
            <person name="Mudd A.B."/>
        </authorList>
    </citation>
    <scope>NUCLEOTIDE SEQUENCE</scope>
    <source>
        <strain evidence="1">237g6f4</strain>
        <tissue evidence="1">Blood</tissue>
    </source>
</reference>